<accession>A0ACC3YXG7</accession>
<protein>
    <submittedName>
        <fullName evidence="1">DNA mismatch repair protein</fullName>
    </submittedName>
</protein>
<proteinExistence type="predicted"/>
<name>A0ACC3YXG7_COLTU</name>
<organism evidence="1 2">
    <name type="scientific">Colletotrichum truncatum</name>
    <name type="common">Anthracnose fungus</name>
    <name type="synonym">Colletotrichum capsici</name>
    <dbReference type="NCBI Taxonomy" id="5467"/>
    <lineage>
        <taxon>Eukaryota</taxon>
        <taxon>Fungi</taxon>
        <taxon>Dikarya</taxon>
        <taxon>Ascomycota</taxon>
        <taxon>Pezizomycotina</taxon>
        <taxon>Sordariomycetes</taxon>
        <taxon>Hypocreomycetidae</taxon>
        <taxon>Glomerellales</taxon>
        <taxon>Glomerellaceae</taxon>
        <taxon>Colletotrichum</taxon>
        <taxon>Colletotrichum truncatum species complex</taxon>
    </lineage>
</organism>
<sequence>MGSEGTHQGSSGSARGLREFCVSRHRSSQEFPGSFSPFHPKQASSLPSSNPSSSAGQRSLNPASESIGVLGFQRATTTATNQLPLPDAGTFFTASPAKGPSAQNVPLPLRTKNQPQSASSKDATVSAEHQDDVIMAINVENGGNLGCAYYTATEDSLFLLHEGACTDSLQLLEKLMLYVDPTVVLLPLNVSDEVLHFFEDHRTIIDHSNGNRNHYVLRTLGSNDFNYTVSVDKLTSLPLICSGLARITTAAYRWSSGGIEDECENIKVMRLGSFIDLDCKLSVACAGAILGDIIRVRNTEPCSLGRTIAGLVRMFTLSEFMFVTKDTLSSLQIFQSELDPNNLISGAATSSSSSKESLSLYGIFHPLLGTPQGRRKLRQIFTRPLINLDEIRERQKTIAVFLRPDNSDTLSSMFRVLRRVQDIRKTLKQLQRGAVAPTGGASVDCGVWRTLTQFSLHSLHLRDAVLQLRHAHDLVAVQQVIEGIPVSAMKGIRELIRSVVEFDEAKVSTRVAVKSNVEPQLDRLKHIYHGLDSFLTDIRTSMSREFPEWARECVVGCVFWPQLGFFTVVSLRSDGTAAYEGQGLEDDKWKIMFVANGNGYCKNRRMTELDAQLGDPYSAIIDLEVQILHNLACRVLEHASVLLRAADICGALDCLVAMARGAQKYGWIAPTMTADNIIAIRGGRHPLQELAVSSFIANDCNLKGGSDSPPGQYTRSDLNSIDTTTLVITGPNLSGKSVYIKQVALIVYLAHLGSFVPADRATIGITDQLLTRISTQESISQAESAFGVELRQIAFLIKRATCRSLVVVDEFGKGTTPDDGSGLMAALIDHLTTLNIHNPKVLVTTHLHEALKYLGDRSGLSVSHMNVRLDLRAKRDNQIVFLYELAMGQRTLGFSNACAALNGVEGAVIERAEMIIQLLAHDEDVKATCARLNVEDECRLEEAERTARDFLQLSLQRFSMPHYFDGSRAARDRGEAIRASLGSLLVPNRGDQRE</sequence>
<evidence type="ECO:0000313" key="2">
    <source>
        <dbReference type="Proteomes" id="UP000805649"/>
    </source>
</evidence>
<comment type="caution">
    <text evidence="1">The sequence shown here is derived from an EMBL/GenBank/DDBJ whole genome shotgun (WGS) entry which is preliminary data.</text>
</comment>
<gene>
    <name evidence="1" type="ORF">CTRU02_208858</name>
</gene>
<reference evidence="1 2" key="1">
    <citation type="journal article" date="2020" name="Phytopathology">
        <title>Genome Sequence Resources of Colletotrichum truncatum, C. plurivorum, C. musicola, and C. sojae: Four Species Pathogenic to Soybean (Glycine max).</title>
        <authorList>
            <person name="Rogerio F."/>
            <person name="Boufleur T.R."/>
            <person name="Ciampi-Guillardi M."/>
            <person name="Sukno S.A."/>
            <person name="Thon M.R."/>
            <person name="Massola Junior N.S."/>
            <person name="Baroncelli R."/>
        </authorList>
    </citation>
    <scope>NUCLEOTIDE SEQUENCE [LARGE SCALE GENOMIC DNA]</scope>
    <source>
        <strain evidence="1 2">CMES1059</strain>
    </source>
</reference>
<evidence type="ECO:0000313" key="1">
    <source>
        <dbReference type="EMBL" id="KAL0936643.1"/>
    </source>
</evidence>
<keyword evidence="2" id="KW-1185">Reference proteome</keyword>
<dbReference type="EMBL" id="VUJX02000005">
    <property type="protein sequence ID" value="KAL0936643.1"/>
    <property type="molecule type" value="Genomic_DNA"/>
</dbReference>
<dbReference type="Proteomes" id="UP000805649">
    <property type="component" value="Unassembled WGS sequence"/>
</dbReference>